<dbReference type="RefSeq" id="WP_307530430.1">
    <property type="nucleotide sequence ID" value="NZ_JAUSZI010000002.1"/>
</dbReference>
<dbReference type="EMBL" id="JAUSZI010000002">
    <property type="protein sequence ID" value="MDQ1033244.1"/>
    <property type="molecule type" value="Genomic_DNA"/>
</dbReference>
<dbReference type="InterPro" id="IPR047650">
    <property type="entry name" value="Transpos_IS110"/>
</dbReference>
<dbReference type="PANTHER" id="PTHR33055:SF16">
    <property type="entry name" value="TRANSPOSASE FOR INSERTION SEQUENCE ELEMENT IS1547"/>
    <property type="match status" value="1"/>
</dbReference>
<proteinExistence type="predicted"/>
<dbReference type="PANTHER" id="PTHR33055">
    <property type="entry name" value="TRANSPOSASE FOR INSERTION SEQUENCE ELEMENT IS1111A"/>
    <property type="match status" value="1"/>
</dbReference>
<feature type="domain" description="Transposase IS110-like N-terminal" evidence="1">
    <location>
        <begin position="22"/>
        <end position="144"/>
    </location>
</feature>
<dbReference type="InterPro" id="IPR002525">
    <property type="entry name" value="Transp_IS110-like_N"/>
</dbReference>
<name>A0ABU0TBZ8_9ACTN</name>
<keyword evidence="4" id="KW-1185">Reference proteome</keyword>
<gene>
    <name evidence="2" type="ORF">QF035_010826</name>
    <name evidence="3" type="ORF">QF035_010915</name>
</gene>
<comment type="caution">
    <text evidence="3">The sequence shown here is derived from an EMBL/GenBank/DDBJ whole genome shotgun (WGS) entry which is preliminary data.</text>
</comment>
<accession>A0ABU0TBZ8</accession>
<sequence length="167" mass="18116">MTSASMAQPIRIHHDCHREVILGVDTHKDAHVAAVISTTGKLIDCRSFPTTTDGYQQLLDWARSSGMASRAGVECTGSYGAALSRFLRTNELTVIEVNQPDKATRRRRGKTDTIDAEAAAHAVLSGRATATAKLADGPVEALRLFKWPRSPRSKLVPRPSTSSGRYS</sequence>
<dbReference type="Proteomes" id="UP001230328">
    <property type="component" value="Unassembled WGS sequence"/>
</dbReference>
<evidence type="ECO:0000313" key="4">
    <source>
        <dbReference type="Proteomes" id="UP001230328"/>
    </source>
</evidence>
<protein>
    <submittedName>
        <fullName evidence="3">Transposase</fullName>
    </submittedName>
</protein>
<dbReference type="Pfam" id="PF01548">
    <property type="entry name" value="DEDD_Tnp_IS110"/>
    <property type="match status" value="1"/>
</dbReference>
<organism evidence="3 4">
    <name type="scientific">Streptomyces umbrinus</name>
    <dbReference type="NCBI Taxonomy" id="67370"/>
    <lineage>
        <taxon>Bacteria</taxon>
        <taxon>Bacillati</taxon>
        <taxon>Actinomycetota</taxon>
        <taxon>Actinomycetes</taxon>
        <taxon>Kitasatosporales</taxon>
        <taxon>Streptomycetaceae</taxon>
        <taxon>Streptomyces</taxon>
        <taxon>Streptomyces phaeochromogenes group</taxon>
    </lineage>
</organism>
<evidence type="ECO:0000259" key="1">
    <source>
        <dbReference type="Pfam" id="PF01548"/>
    </source>
</evidence>
<reference evidence="3 4" key="1">
    <citation type="submission" date="2023-07" db="EMBL/GenBank/DDBJ databases">
        <title>Comparative genomics of wheat-associated soil bacteria to identify genetic determinants of phenazine resistance.</title>
        <authorList>
            <person name="Mouncey N."/>
        </authorList>
    </citation>
    <scope>NUCLEOTIDE SEQUENCE [LARGE SCALE GENOMIC DNA]</scope>
    <source>
        <strain evidence="3 4">V2I4</strain>
    </source>
</reference>
<dbReference type="EMBL" id="JAUSZI010000002">
    <property type="protein sequence ID" value="MDQ1033333.1"/>
    <property type="molecule type" value="Genomic_DNA"/>
</dbReference>
<evidence type="ECO:0000313" key="3">
    <source>
        <dbReference type="EMBL" id="MDQ1033333.1"/>
    </source>
</evidence>
<evidence type="ECO:0000313" key="2">
    <source>
        <dbReference type="EMBL" id="MDQ1033244.1"/>
    </source>
</evidence>